<keyword evidence="7" id="KW-0472">Membrane</keyword>
<feature type="transmembrane region" description="Helical" evidence="7">
    <location>
        <begin position="21"/>
        <end position="42"/>
    </location>
</feature>
<keyword evidence="7" id="KW-1133">Transmembrane helix</keyword>
<proteinExistence type="predicted"/>
<dbReference type="CDD" id="cd00082">
    <property type="entry name" value="HisKA"/>
    <property type="match status" value="1"/>
</dbReference>
<dbReference type="SUPFAM" id="SSF47384">
    <property type="entry name" value="Homodimeric domain of signal transducing histidine kinase"/>
    <property type="match status" value="1"/>
</dbReference>
<keyword evidence="5" id="KW-0418">Kinase</keyword>
<evidence type="ECO:0000256" key="5">
    <source>
        <dbReference type="ARBA" id="ARBA00022777"/>
    </source>
</evidence>
<evidence type="ECO:0000256" key="6">
    <source>
        <dbReference type="ARBA" id="ARBA00023012"/>
    </source>
</evidence>
<dbReference type="SUPFAM" id="SSF158472">
    <property type="entry name" value="HAMP domain-like"/>
    <property type="match status" value="1"/>
</dbReference>
<evidence type="ECO:0000259" key="8">
    <source>
        <dbReference type="PROSITE" id="PS50885"/>
    </source>
</evidence>
<dbReference type="AlphaFoldDB" id="A0A6C0U0P2"/>
<comment type="catalytic activity">
    <reaction evidence="1">
        <text>ATP + protein L-histidine = ADP + protein N-phospho-L-histidine.</text>
        <dbReference type="EC" id="2.7.13.3"/>
    </reaction>
</comment>
<dbReference type="InterPro" id="IPR003661">
    <property type="entry name" value="HisK_dim/P_dom"/>
</dbReference>
<evidence type="ECO:0000256" key="4">
    <source>
        <dbReference type="ARBA" id="ARBA00022679"/>
    </source>
</evidence>
<keyword evidence="7" id="KW-0812">Transmembrane</keyword>
<dbReference type="GO" id="GO:0000155">
    <property type="term" value="F:phosphorelay sensor kinase activity"/>
    <property type="evidence" value="ECO:0007669"/>
    <property type="project" value="InterPro"/>
</dbReference>
<evidence type="ECO:0000313" key="9">
    <source>
        <dbReference type="EMBL" id="QIB65682.1"/>
    </source>
</evidence>
<evidence type="ECO:0000256" key="1">
    <source>
        <dbReference type="ARBA" id="ARBA00000085"/>
    </source>
</evidence>
<feature type="transmembrane region" description="Helical" evidence="7">
    <location>
        <begin position="179"/>
        <end position="198"/>
    </location>
</feature>
<gene>
    <name evidence="9" type="ORF">G3T16_09925</name>
</gene>
<reference evidence="9 10" key="1">
    <citation type="submission" date="2020-02" db="EMBL/GenBank/DDBJ databases">
        <title>Genome sequencing for Kineobactrum sp. M2.</title>
        <authorList>
            <person name="Park S.-J."/>
        </authorList>
    </citation>
    <scope>NUCLEOTIDE SEQUENCE [LARGE SCALE GENOMIC DNA]</scope>
    <source>
        <strain evidence="9 10">M2</strain>
    </source>
</reference>
<keyword evidence="6" id="KW-0902">Two-component regulatory system</keyword>
<dbReference type="InterPro" id="IPR050428">
    <property type="entry name" value="TCS_sensor_his_kinase"/>
</dbReference>
<protein>
    <recommendedName>
        <fullName evidence="2">histidine kinase</fullName>
        <ecNumber evidence="2">2.7.13.3</ecNumber>
    </recommendedName>
</protein>
<organism evidence="9 10">
    <name type="scientific">Kineobactrum salinum</name>
    <dbReference type="NCBI Taxonomy" id="2708301"/>
    <lineage>
        <taxon>Bacteria</taxon>
        <taxon>Pseudomonadati</taxon>
        <taxon>Pseudomonadota</taxon>
        <taxon>Gammaproteobacteria</taxon>
        <taxon>Cellvibrionales</taxon>
        <taxon>Halieaceae</taxon>
        <taxon>Kineobactrum</taxon>
    </lineage>
</organism>
<dbReference type="Pfam" id="PF00672">
    <property type="entry name" value="HAMP"/>
    <property type="match status" value="1"/>
</dbReference>
<dbReference type="GO" id="GO:0005886">
    <property type="term" value="C:plasma membrane"/>
    <property type="evidence" value="ECO:0007669"/>
    <property type="project" value="TreeGrafter"/>
</dbReference>
<keyword evidence="3" id="KW-0597">Phosphoprotein</keyword>
<dbReference type="PANTHER" id="PTHR45436:SF5">
    <property type="entry name" value="SENSOR HISTIDINE KINASE TRCS"/>
    <property type="match status" value="1"/>
</dbReference>
<dbReference type="Proteomes" id="UP000477680">
    <property type="component" value="Chromosome"/>
</dbReference>
<evidence type="ECO:0000313" key="10">
    <source>
        <dbReference type="Proteomes" id="UP000477680"/>
    </source>
</evidence>
<accession>A0A6C0U0P2</accession>
<keyword evidence="4" id="KW-0808">Transferase</keyword>
<dbReference type="SMART" id="SM00304">
    <property type="entry name" value="HAMP"/>
    <property type="match status" value="1"/>
</dbReference>
<dbReference type="Pfam" id="PF00512">
    <property type="entry name" value="HisKA"/>
    <property type="match status" value="1"/>
</dbReference>
<dbReference type="EMBL" id="CP048711">
    <property type="protein sequence ID" value="QIB65682.1"/>
    <property type="molecule type" value="Genomic_DNA"/>
</dbReference>
<sequence>MTTQTSLLARFTGFLGGLQRTLLLFVALPLIVVAALSIRIGFEQANRFQENLLKGDLELIARAIQIPVADALAAGNTETLEKALASVFTIGKVYSASVFDVDGRRVAAAGTAGGDLTHSTIPQQLAASGEMREEYGEVEGRQVFSHFLPLFDETGQTKGFIQITRRHDDFTDALSHLTWLAWGLWFLLAVAITSTVLIGHYRGIGRHVGGLLEDMAKVEQGSLDHRIRTDGPSEVAAMARGLNSMLDGIQRSDEALRHQREEEQRLLLQLKDSEKMAAIGRVTRGFAHELGAPLSVIDGRARRLEKYHGSSPDSLRELSDIRRQIQHLAATVRNLLEYSRPAAERIDQVPVEPLLQSMAGIIAAEHEEGAPLSRCKWRKQYLPSGATSTACNWRCSMWFAMPCRQPGPGWKSAPNHDSRT</sequence>
<evidence type="ECO:0000256" key="2">
    <source>
        <dbReference type="ARBA" id="ARBA00012438"/>
    </source>
</evidence>
<evidence type="ECO:0000256" key="3">
    <source>
        <dbReference type="ARBA" id="ARBA00022553"/>
    </source>
</evidence>
<name>A0A6C0U0P2_9GAMM</name>
<feature type="domain" description="HAMP" evidence="8">
    <location>
        <begin position="202"/>
        <end position="254"/>
    </location>
</feature>
<dbReference type="Gene3D" id="6.10.340.10">
    <property type="match status" value="1"/>
</dbReference>
<evidence type="ECO:0000256" key="7">
    <source>
        <dbReference type="SAM" id="Phobius"/>
    </source>
</evidence>
<dbReference type="Gene3D" id="1.10.287.130">
    <property type="match status" value="1"/>
</dbReference>
<dbReference type="PROSITE" id="PS50885">
    <property type="entry name" value="HAMP"/>
    <property type="match status" value="1"/>
</dbReference>
<keyword evidence="10" id="KW-1185">Reference proteome</keyword>
<dbReference type="InterPro" id="IPR036097">
    <property type="entry name" value="HisK_dim/P_sf"/>
</dbReference>
<dbReference type="SMART" id="SM00388">
    <property type="entry name" value="HisKA"/>
    <property type="match status" value="1"/>
</dbReference>
<dbReference type="PANTHER" id="PTHR45436">
    <property type="entry name" value="SENSOR HISTIDINE KINASE YKOH"/>
    <property type="match status" value="1"/>
</dbReference>
<dbReference type="KEGG" id="kim:G3T16_09925"/>
<dbReference type="InterPro" id="IPR003660">
    <property type="entry name" value="HAMP_dom"/>
</dbReference>
<dbReference type="RefSeq" id="WP_163495082.1">
    <property type="nucleotide sequence ID" value="NZ_CP048711.1"/>
</dbReference>
<dbReference type="EC" id="2.7.13.3" evidence="2"/>